<keyword evidence="4" id="KW-1185">Reference proteome</keyword>
<dbReference type="Pfam" id="PF20155">
    <property type="entry name" value="TMP_3"/>
    <property type="match status" value="1"/>
</dbReference>
<proteinExistence type="predicted"/>
<reference evidence="3" key="1">
    <citation type="submission" date="2022-01" db="EMBL/GenBank/DDBJ databases">
        <title>Jiella avicenniae sp. nov., a novel endophytic bacterium isolated from bark of Avicennia marina.</title>
        <authorList>
            <person name="Tuo L."/>
        </authorList>
    </citation>
    <scope>NUCLEOTIDE SEQUENCE</scope>
    <source>
        <strain evidence="3">CBK1P-4</strain>
    </source>
</reference>
<dbReference type="Proteomes" id="UP001139035">
    <property type="component" value="Unassembled WGS sequence"/>
</dbReference>
<dbReference type="Pfam" id="PF02557">
    <property type="entry name" value="VanY"/>
    <property type="match status" value="1"/>
</dbReference>
<evidence type="ECO:0000313" key="4">
    <source>
        <dbReference type="Proteomes" id="UP001139035"/>
    </source>
</evidence>
<evidence type="ECO:0000259" key="1">
    <source>
        <dbReference type="Pfam" id="PF02557"/>
    </source>
</evidence>
<dbReference type="GO" id="GO:0008233">
    <property type="term" value="F:peptidase activity"/>
    <property type="evidence" value="ECO:0007669"/>
    <property type="project" value="InterPro"/>
</dbReference>
<dbReference type="PANTHER" id="PTHR34385">
    <property type="entry name" value="D-ALANYL-D-ALANINE CARBOXYPEPTIDASE"/>
    <property type="match status" value="1"/>
</dbReference>
<feature type="domain" description="Tape measure protein N-terminal" evidence="2">
    <location>
        <begin position="90"/>
        <end position="283"/>
    </location>
</feature>
<dbReference type="NCBIfam" id="TIGR02675">
    <property type="entry name" value="tape_meas_nterm"/>
    <property type="match status" value="1"/>
</dbReference>
<organism evidence="3 4">
    <name type="scientific">Jiella avicenniae</name>
    <dbReference type="NCBI Taxonomy" id="2907202"/>
    <lineage>
        <taxon>Bacteria</taxon>
        <taxon>Pseudomonadati</taxon>
        <taxon>Pseudomonadota</taxon>
        <taxon>Alphaproteobacteria</taxon>
        <taxon>Hyphomicrobiales</taxon>
        <taxon>Aurantimonadaceae</taxon>
        <taxon>Jiella</taxon>
    </lineage>
</organism>
<sequence length="877" mass="91704">MARTDEAELAIRLEAKIRDFEKSMERASKTAERNFKRMEGDASKSAKRLETSFQHAGRNIEGSLKTSLAGIGRGLVIGTAGVLGVESAKAVADLADQFKGLKNQLRDAGRSGDDLDKTFGALFAIAQKQGAAVGSLVSLYRDAAQAGETLNATEADRLEFAEGVANALRVEGKSATEAAGPLQQLGQLLAAGTVRAEEFNSVNEGLRPVLQAVANGLVEAGGSVSKLRQLMLDGKISSEAFFRAFIAGSKSLEERADKAEGRVSQSMNRIGNAMILLVGHIDEVSGASGNAADGLNAVASVIEKLPGYIDAAVQGMGALTKYLNDLGNSSVFAKINDALGLNDLSDADLAKYGITRTANNRVSSAFETTAGTGVAEAEKAGRVIGEGAKDAKVSLKDFATTVKQTTGTLSQSAAHDILKGKLAAGKPASYVEDMDSGFATALAQMMQAAPEAVRAATTINSGARSMRRQAELFDAAVKKYGSVAAARKWVAPPGKSQHNHGEAADLGFATSDAKQWFHDNASKFGLSFPMSWEPWHIEDSKARRKLDDDNFMEQRQASQDEAARRADSLRQQSDAYKQIITDAARYTQEQRTEQQAVGMSAEAAARLRYEQQMLNDAQAAGIAITPQMRAEIAAAAAQMASAEAATRSYAQSQDDARAAAAEWQGIAQNAANGLISDLLAGKDAASAFSDMLGKIADRLLDMALNKLFENAFSGATGGGGGGFLSFVSAIFGFRDGGIVKAASGGLIRGPGTGTSDSIPAKLSDGEFVVRAAAVKKHRGLLEAINSGQIAGFANGGLVGAPAPISSPRFAPAGASRDRAVAITSNVTVNASGGTPEQNDQLAKKTAKAVENQMRAIVHEELYKATKPGGPYAGVRRG</sequence>
<dbReference type="RefSeq" id="WP_233722072.1">
    <property type="nucleotide sequence ID" value="NZ_JAJUWU010000040.1"/>
</dbReference>
<evidence type="ECO:0000313" key="3">
    <source>
        <dbReference type="EMBL" id="MCE7031002.1"/>
    </source>
</evidence>
<dbReference type="CDD" id="cd14814">
    <property type="entry name" value="Peptidase_M15"/>
    <property type="match status" value="1"/>
</dbReference>
<gene>
    <name evidence="3" type="ORF">LZD57_23770</name>
</gene>
<comment type="caution">
    <text evidence="3">The sequence shown here is derived from an EMBL/GenBank/DDBJ whole genome shotgun (WGS) entry which is preliminary data.</text>
</comment>
<name>A0A9X1T784_9HYPH</name>
<evidence type="ECO:0000259" key="2">
    <source>
        <dbReference type="Pfam" id="PF20155"/>
    </source>
</evidence>
<dbReference type="PANTHER" id="PTHR34385:SF1">
    <property type="entry name" value="PEPTIDOGLYCAN L-ALANYL-D-GLUTAMATE ENDOPEPTIDASE CWLK"/>
    <property type="match status" value="1"/>
</dbReference>
<feature type="domain" description="D-alanyl-D-alanine carboxypeptidase-like core" evidence="1">
    <location>
        <begin position="434"/>
        <end position="537"/>
    </location>
</feature>
<dbReference type="GO" id="GO:0006508">
    <property type="term" value="P:proteolysis"/>
    <property type="evidence" value="ECO:0007669"/>
    <property type="project" value="InterPro"/>
</dbReference>
<dbReference type="InterPro" id="IPR052179">
    <property type="entry name" value="DD-CPase-like"/>
</dbReference>
<accession>A0A9X1T784</accession>
<dbReference type="InterPro" id="IPR003709">
    <property type="entry name" value="VanY-like_core_dom"/>
</dbReference>
<dbReference type="InterPro" id="IPR013491">
    <property type="entry name" value="Tape_meas_N"/>
</dbReference>
<dbReference type="Gene3D" id="3.30.1380.10">
    <property type="match status" value="1"/>
</dbReference>
<protein>
    <submittedName>
        <fullName evidence="3">Tape measure protein</fullName>
    </submittedName>
</protein>
<dbReference type="InterPro" id="IPR009045">
    <property type="entry name" value="Zn_M74/Hedgehog-like"/>
</dbReference>
<dbReference type="SUPFAM" id="SSF55166">
    <property type="entry name" value="Hedgehog/DD-peptidase"/>
    <property type="match status" value="1"/>
</dbReference>
<dbReference type="AlphaFoldDB" id="A0A9X1T784"/>
<dbReference type="EMBL" id="JAJUWU010000040">
    <property type="protein sequence ID" value="MCE7031002.1"/>
    <property type="molecule type" value="Genomic_DNA"/>
</dbReference>